<dbReference type="RefSeq" id="WP_253803940.1">
    <property type="nucleotide sequence ID" value="NZ_BAAAUB010000004.1"/>
</dbReference>
<evidence type="ECO:0000313" key="3">
    <source>
        <dbReference type="EMBL" id="MCP2313794.1"/>
    </source>
</evidence>
<protein>
    <recommendedName>
        <fullName evidence="2">VOC domain-containing protein</fullName>
    </recommendedName>
</protein>
<dbReference type="SUPFAM" id="SSF54593">
    <property type="entry name" value="Glyoxalase/Bleomycin resistance protein/Dihydroxybiphenyl dioxygenase"/>
    <property type="match status" value="2"/>
</dbReference>
<dbReference type="Pfam" id="PF00903">
    <property type="entry name" value="Glyoxalase"/>
    <property type="match status" value="2"/>
</dbReference>
<organism evidence="3 4">
    <name type="scientific">Kitasatospora paracochleata</name>
    <dbReference type="NCBI Taxonomy" id="58354"/>
    <lineage>
        <taxon>Bacteria</taxon>
        <taxon>Bacillati</taxon>
        <taxon>Actinomycetota</taxon>
        <taxon>Actinomycetes</taxon>
        <taxon>Kitasatosporales</taxon>
        <taxon>Streptomycetaceae</taxon>
        <taxon>Kitasatospora</taxon>
    </lineage>
</organism>
<comment type="caution">
    <text evidence="3">The sequence shown here is derived from an EMBL/GenBank/DDBJ whole genome shotgun (WGS) entry which is preliminary data.</text>
</comment>
<dbReference type="EMBL" id="JAMZDX010000007">
    <property type="protein sequence ID" value="MCP2313794.1"/>
    <property type="molecule type" value="Genomic_DNA"/>
</dbReference>
<dbReference type="PROSITE" id="PS51819">
    <property type="entry name" value="VOC"/>
    <property type="match status" value="2"/>
</dbReference>
<dbReference type="InterPro" id="IPR004360">
    <property type="entry name" value="Glyas_Fos-R_dOase_dom"/>
</dbReference>
<dbReference type="InterPro" id="IPR029068">
    <property type="entry name" value="Glyas_Bleomycin-R_OHBP_Dase"/>
</dbReference>
<dbReference type="InterPro" id="IPR052164">
    <property type="entry name" value="Anthracycline_SecMetBiosynth"/>
</dbReference>
<proteinExistence type="predicted"/>
<evidence type="ECO:0000259" key="2">
    <source>
        <dbReference type="PROSITE" id="PS51819"/>
    </source>
</evidence>
<dbReference type="Gene3D" id="3.10.180.10">
    <property type="entry name" value="2,3-Dihydroxybiphenyl 1,2-Dioxygenase, domain 1"/>
    <property type="match status" value="2"/>
</dbReference>
<feature type="domain" description="VOC" evidence="2">
    <location>
        <begin position="159"/>
        <end position="283"/>
    </location>
</feature>
<feature type="domain" description="VOC" evidence="2">
    <location>
        <begin position="10"/>
        <end position="145"/>
    </location>
</feature>
<accession>A0ABT1J8N4</accession>
<evidence type="ECO:0000313" key="4">
    <source>
        <dbReference type="Proteomes" id="UP001206483"/>
    </source>
</evidence>
<feature type="compositionally biased region" description="Gly residues" evidence="1">
    <location>
        <begin position="47"/>
        <end position="59"/>
    </location>
</feature>
<reference evidence="3 4" key="1">
    <citation type="submission" date="2022-06" db="EMBL/GenBank/DDBJ databases">
        <title>Sequencing the genomes of 1000 actinobacteria strains.</title>
        <authorList>
            <person name="Klenk H.-P."/>
        </authorList>
    </citation>
    <scope>NUCLEOTIDE SEQUENCE [LARGE SCALE GENOMIC DNA]</scope>
    <source>
        <strain evidence="3 4">DSM 41656</strain>
    </source>
</reference>
<keyword evidence="4" id="KW-1185">Reference proteome</keyword>
<evidence type="ECO:0000256" key="1">
    <source>
        <dbReference type="SAM" id="MobiDB-lite"/>
    </source>
</evidence>
<dbReference type="PANTHER" id="PTHR33993:SF10">
    <property type="entry name" value="CONSERVED PROTEIN"/>
    <property type="match status" value="1"/>
</dbReference>
<sequence>MITTEFVPGAPCWLDLGSPDVPAAVAFYRAVLGWDFEPMPGEESEGGGESGGGGSGGSGADEASAGGFGLLRSDGDLVGAIGPLTEEGARSAWMIYYRTDDAQATTRAVEEAGGTVRVPPTEGGGWATAAQYSDPQGGQFAVWQPGRAPGLEAVDRPGSLMWTELYTTDGAAARSFYRSVFGWRYDDMELPGEGGTYGMITPADQPTERMQGGLMQLPAEMLALTGGRPYWHPVFNVTDCDTAVATVAANGGTVQMGPADTPDVGRLAVCVDPWGADFVVLTPVNPPTPAAG</sequence>
<dbReference type="Proteomes" id="UP001206483">
    <property type="component" value="Unassembled WGS sequence"/>
</dbReference>
<feature type="region of interest" description="Disordered" evidence="1">
    <location>
        <begin position="38"/>
        <end position="66"/>
    </location>
</feature>
<name>A0ABT1J8N4_9ACTN</name>
<dbReference type="InterPro" id="IPR037523">
    <property type="entry name" value="VOC_core"/>
</dbReference>
<dbReference type="CDD" id="cd07247">
    <property type="entry name" value="SgaA_N_like"/>
    <property type="match status" value="2"/>
</dbReference>
<gene>
    <name evidence="3" type="ORF">FHR36_006993</name>
</gene>
<dbReference type="PANTHER" id="PTHR33993">
    <property type="entry name" value="GLYOXALASE-RELATED"/>
    <property type="match status" value="1"/>
</dbReference>